<dbReference type="SMART" id="SM00108">
    <property type="entry name" value="B_lectin"/>
    <property type="match status" value="1"/>
</dbReference>
<dbReference type="eggNOG" id="ENOG502S3Q7">
    <property type="taxonomic scope" value="Eukaryota"/>
</dbReference>
<dbReference type="Bgee" id="ENSLOCG00000000610">
    <property type="expression patterns" value="Expressed in liver"/>
</dbReference>
<organism evidence="2 3">
    <name type="scientific">Lepisosteus oculatus</name>
    <name type="common">Spotted gar</name>
    <dbReference type="NCBI Taxonomy" id="7918"/>
    <lineage>
        <taxon>Eukaryota</taxon>
        <taxon>Metazoa</taxon>
        <taxon>Chordata</taxon>
        <taxon>Craniata</taxon>
        <taxon>Vertebrata</taxon>
        <taxon>Euteleostomi</taxon>
        <taxon>Actinopterygii</taxon>
        <taxon>Neopterygii</taxon>
        <taxon>Holostei</taxon>
        <taxon>Semionotiformes</taxon>
        <taxon>Lepisosteidae</taxon>
        <taxon>Lepisosteus</taxon>
    </lineage>
</organism>
<reference evidence="2" key="3">
    <citation type="submission" date="2025-09" db="UniProtKB">
        <authorList>
            <consortium name="Ensembl"/>
        </authorList>
    </citation>
    <scope>IDENTIFICATION</scope>
</reference>
<dbReference type="Proteomes" id="UP000018468">
    <property type="component" value="Unassembled WGS sequence"/>
</dbReference>
<evidence type="ECO:0000313" key="2">
    <source>
        <dbReference type="Ensembl" id="ENSLOCP00000000669.1"/>
    </source>
</evidence>
<dbReference type="InterPro" id="IPR001480">
    <property type="entry name" value="Bulb-type_lectin_dom"/>
</dbReference>
<keyword evidence="3" id="KW-1185">Reference proteome</keyword>
<feature type="domain" description="Bulb-type lectin" evidence="1">
    <location>
        <begin position="3"/>
        <end position="114"/>
    </location>
</feature>
<dbReference type="Ensembl" id="ENSLOCT00000000672.1">
    <property type="protein sequence ID" value="ENSLOCP00000000669.1"/>
    <property type="gene ID" value="ENSLOCG00000000610.1"/>
</dbReference>
<sequence>QYATWCVSDEELQKGGYLISENGNYKAVFQDDGNFVIYGWKSIWDSDTAETCNVDHLIMQSDSNLVAYKTDGKAMWQTNNHTSSGFEDCVLQLRNDGTLVIERDGEVWSSATSRGLKY</sequence>
<name>W5LX12_LEPOC</name>
<dbReference type="PROSITE" id="PS50927">
    <property type="entry name" value="BULB_LECTIN"/>
    <property type="match status" value="1"/>
</dbReference>
<dbReference type="OMA" id="HEIWNSA"/>
<dbReference type="Gene3D" id="2.90.10.30">
    <property type="match status" value="1"/>
</dbReference>
<evidence type="ECO:0000313" key="3">
    <source>
        <dbReference type="Proteomes" id="UP000018468"/>
    </source>
</evidence>
<reference evidence="2" key="2">
    <citation type="submission" date="2025-08" db="UniProtKB">
        <authorList>
            <consortium name="Ensembl"/>
        </authorList>
    </citation>
    <scope>IDENTIFICATION</scope>
</reference>
<dbReference type="GeneTree" id="ENSGT00390000004989"/>
<evidence type="ECO:0000259" key="1">
    <source>
        <dbReference type="PROSITE" id="PS50927"/>
    </source>
</evidence>
<proteinExistence type="predicted"/>
<accession>W5LX12</accession>
<dbReference type="AlphaFoldDB" id="W5LX12"/>
<protein>
    <recommendedName>
        <fullName evidence="1">Bulb-type lectin domain-containing protein</fullName>
    </recommendedName>
</protein>
<dbReference type="InterPro" id="IPR036426">
    <property type="entry name" value="Bulb-type_lectin_dom_sf"/>
</dbReference>
<reference evidence="3" key="1">
    <citation type="submission" date="2011-12" db="EMBL/GenBank/DDBJ databases">
        <title>The Draft Genome of Lepisosteus oculatus.</title>
        <authorList>
            <consortium name="The Broad Institute Genome Assembly &amp; Analysis Group"/>
            <consortium name="Computational R&amp;D Group"/>
            <consortium name="and Sequencing Platform"/>
            <person name="Di Palma F."/>
            <person name="Alfoldi J."/>
            <person name="Johnson J."/>
            <person name="Berlin A."/>
            <person name="Gnerre S."/>
            <person name="Jaffe D."/>
            <person name="MacCallum I."/>
            <person name="Young S."/>
            <person name="Walker B.J."/>
            <person name="Lander E.S."/>
            <person name="Lindblad-Toh K."/>
        </authorList>
    </citation>
    <scope>NUCLEOTIDE SEQUENCE [LARGE SCALE GENOMIC DNA]</scope>
</reference>
<dbReference type="SUPFAM" id="SSF51110">
    <property type="entry name" value="alpha-D-mannose-specific plant lectins"/>
    <property type="match status" value="1"/>
</dbReference>
<dbReference type="InParanoid" id="W5LX12"/>
<dbReference type="HOGENOM" id="CLU_137596_2_0_1"/>